<dbReference type="RefSeq" id="WP_073410449.1">
    <property type="nucleotide sequence ID" value="NZ_FQWH01000010.1"/>
</dbReference>
<evidence type="ECO:0000313" key="2">
    <source>
        <dbReference type="Proteomes" id="UP000184112"/>
    </source>
</evidence>
<name>A0A1M5SM57_FLAJO</name>
<organism evidence="1 2">
    <name type="scientific">Flavobacterium johnsoniae</name>
    <name type="common">Cytophaga johnsonae</name>
    <dbReference type="NCBI Taxonomy" id="986"/>
    <lineage>
        <taxon>Bacteria</taxon>
        <taxon>Pseudomonadati</taxon>
        <taxon>Bacteroidota</taxon>
        <taxon>Flavobacteriia</taxon>
        <taxon>Flavobacteriales</taxon>
        <taxon>Flavobacteriaceae</taxon>
        <taxon>Flavobacterium</taxon>
    </lineage>
</organism>
<sequence>MNIQKPNIVIVVQGENFFNFFKNEVEKIWPTHSIYFLVNYSGQVLYKFNYPVNTDLLEFPYITEPSWKNYKEDIGYVWHLENMEAVKTDYSNTAIVKSAEKIIFMCPFLCSADAAAFEILINQTLDKADKRCLYCSAESFDREKIKLSMKNPVAITDEFFQNTLKSHTAKRFFEYNFNFNSCILFRPALQKAGILKSDFVFTKYVFQIFYALKNKSDFSNDDMHNMIYYWKGTGLYPEASSLYSPTIVKNLIDAGLIEDNGNGTEDNKHYDFTKQGKALFKFINPECWDIDMLGKLIVWQDNWPESKKEMEDYLVQFFRKQMEFNG</sequence>
<dbReference type="Proteomes" id="UP000184112">
    <property type="component" value="Unassembled WGS sequence"/>
</dbReference>
<proteinExistence type="predicted"/>
<accession>A0A1M5SM57</accession>
<gene>
    <name evidence="1" type="ORF">SAMN05444388_11034</name>
</gene>
<dbReference type="EMBL" id="FQWH01000010">
    <property type="protein sequence ID" value="SHH38993.1"/>
    <property type="molecule type" value="Genomic_DNA"/>
</dbReference>
<reference evidence="1 2" key="1">
    <citation type="submission" date="2016-11" db="EMBL/GenBank/DDBJ databases">
        <authorList>
            <person name="Jaros S."/>
            <person name="Januszkiewicz K."/>
            <person name="Wedrychowicz H."/>
        </authorList>
    </citation>
    <scope>NUCLEOTIDE SEQUENCE [LARGE SCALE GENOMIC DNA]</scope>
    <source>
        <strain evidence="1 2">DSM 6792</strain>
    </source>
</reference>
<evidence type="ECO:0000313" key="1">
    <source>
        <dbReference type="EMBL" id="SHH38993.1"/>
    </source>
</evidence>
<dbReference type="AlphaFoldDB" id="A0A1M5SM57"/>
<protein>
    <submittedName>
        <fullName evidence="1">Uncharacterized protein</fullName>
    </submittedName>
</protein>